<dbReference type="EC" id="3.6.4.13" evidence="4"/>
<reference evidence="6 7" key="2">
    <citation type="submission" date="2018-11" db="EMBL/GenBank/DDBJ databases">
        <authorList>
            <consortium name="Pathogen Informatics"/>
        </authorList>
    </citation>
    <scope>NUCLEOTIDE SEQUENCE [LARGE SCALE GENOMIC DNA]</scope>
</reference>
<dbReference type="GO" id="GO:0005524">
    <property type="term" value="F:ATP binding"/>
    <property type="evidence" value="ECO:0007669"/>
    <property type="project" value="UniProtKB-UniRule"/>
</dbReference>
<evidence type="ECO:0000256" key="3">
    <source>
        <dbReference type="ARBA" id="ARBA00022840"/>
    </source>
</evidence>
<comment type="function">
    <text evidence="4">RNA helicase.</text>
</comment>
<gene>
    <name evidence="6" type="ORF">TCLT_LOCUS2897</name>
</gene>
<evidence type="ECO:0000313" key="7">
    <source>
        <dbReference type="Proteomes" id="UP000276776"/>
    </source>
</evidence>
<organism evidence="8">
    <name type="scientific">Thelazia callipaeda</name>
    <name type="common">Oriental eyeworm</name>
    <name type="synonym">Parasitic nematode</name>
    <dbReference type="NCBI Taxonomy" id="103827"/>
    <lineage>
        <taxon>Eukaryota</taxon>
        <taxon>Metazoa</taxon>
        <taxon>Ecdysozoa</taxon>
        <taxon>Nematoda</taxon>
        <taxon>Chromadorea</taxon>
        <taxon>Rhabditida</taxon>
        <taxon>Spirurina</taxon>
        <taxon>Spiruromorpha</taxon>
        <taxon>Thelazioidea</taxon>
        <taxon>Thelaziidae</taxon>
        <taxon>Thelazia</taxon>
    </lineage>
</organism>
<dbReference type="STRING" id="103827.A0A0N5CRP6"/>
<keyword evidence="2 4" id="KW-0378">Hydrolase</keyword>
<dbReference type="OrthoDB" id="4310724at2759"/>
<keyword evidence="7" id="KW-1185">Reference proteome</keyword>
<dbReference type="OMA" id="DESKERH"/>
<evidence type="ECO:0000313" key="8">
    <source>
        <dbReference type="WBParaSite" id="TCLT_0000289601-mRNA-1"/>
    </source>
</evidence>
<accession>A0A0N5CRP6</accession>
<name>A0A0N5CRP6_THECL</name>
<dbReference type="GO" id="GO:0003724">
    <property type="term" value="F:RNA helicase activity"/>
    <property type="evidence" value="ECO:0007669"/>
    <property type="project" value="UniProtKB-EC"/>
</dbReference>
<proteinExistence type="inferred from homology"/>
<comment type="domain">
    <text evidence="4">The Q motif is unique to and characteristic of the DEAD box family of RNA helicases and controls ATP binding and hydrolysis.</text>
</comment>
<comment type="similarity">
    <text evidence="4">Belongs to the DEAD box helicase family.</text>
</comment>
<keyword evidence="4" id="KW-0347">Helicase</keyword>
<keyword evidence="1 4" id="KW-0547">Nucleotide-binding</keyword>
<evidence type="ECO:0000256" key="1">
    <source>
        <dbReference type="ARBA" id="ARBA00022741"/>
    </source>
</evidence>
<dbReference type="EMBL" id="UYYF01000777">
    <property type="protein sequence ID" value="VDM99096.1"/>
    <property type="molecule type" value="Genomic_DNA"/>
</dbReference>
<comment type="catalytic activity">
    <reaction evidence="4">
        <text>ATP + H2O = ADP + phosphate + H(+)</text>
        <dbReference type="Rhea" id="RHEA:13065"/>
        <dbReference type="ChEBI" id="CHEBI:15377"/>
        <dbReference type="ChEBI" id="CHEBI:15378"/>
        <dbReference type="ChEBI" id="CHEBI:30616"/>
        <dbReference type="ChEBI" id="CHEBI:43474"/>
        <dbReference type="ChEBI" id="CHEBI:456216"/>
        <dbReference type="EC" id="3.6.4.13"/>
    </reaction>
</comment>
<sequence>ALIFQKFTEPTEIQKLVIPIAIRDRLDIIGAAETGSGKTLAFGIPIVEQILADKFSNEKETILSGIRALIFAPTRELVMQIRNQIQHLLKFTLIKVESIVGGLSLQKQERLLKRNPQIIIATPGRFSALMTLAETSNYLVDWSKLQCLVIDETDRMVEKGHFIELRKILDTIRKSASEKIQTFVFSATLTYTHSNASESKAEEKINKLVEITGIRKKKCRIIDITGKRGTAERVIEARINCKNLLEKVCFVILAIFR</sequence>
<reference evidence="8" key="1">
    <citation type="submission" date="2017-02" db="UniProtKB">
        <authorList>
            <consortium name="WormBaseParasite"/>
        </authorList>
    </citation>
    <scope>IDENTIFICATION</scope>
</reference>
<evidence type="ECO:0000259" key="5">
    <source>
        <dbReference type="PROSITE" id="PS51192"/>
    </source>
</evidence>
<feature type="domain" description="Helicase ATP-binding" evidence="5">
    <location>
        <begin position="19"/>
        <end position="207"/>
    </location>
</feature>
<dbReference type="InterPro" id="IPR027417">
    <property type="entry name" value="P-loop_NTPase"/>
</dbReference>
<dbReference type="AlphaFoldDB" id="A0A0N5CRP6"/>
<dbReference type="PROSITE" id="PS51192">
    <property type="entry name" value="HELICASE_ATP_BIND_1"/>
    <property type="match status" value="1"/>
</dbReference>
<dbReference type="Proteomes" id="UP000276776">
    <property type="component" value="Unassembled WGS sequence"/>
</dbReference>
<dbReference type="GO" id="GO:0003723">
    <property type="term" value="F:RNA binding"/>
    <property type="evidence" value="ECO:0007669"/>
    <property type="project" value="UniProtKB-UniRule"/>
</dbReference>
<protein>
    <recommendedName>
        <fullName evidence="4">ATP-dependent RNA helicase</fullName>
        <ecNumber evidence="4">3.6.4.13</ecNumber>
    </recommendedName>
</protein>
<evidence type="ECO:0000313" key="6">
    <source>
        <dbReference type="EMBL" id="VDM99096.1"/>
    </source>
</evidence>
<evidence type="ECO:0000256" key="4">
    <source>
        <dbReference type="RuleBase" id="RU365068"/>
    </source>
</evidence>
<dbReference type="GO" id="GO:0016787">
    <property type="term" value="F:hydrolase activity"/>
    <property type="evidence" value="ECO:0007669"/>
    <property type="project" value="UniProtKB-KW"/>
</dbReference>
<dbReference type="WBParaSite" id="TCLT_0000289601-mRNA-1">
    <property type="protein sequence ID" value="TCLT_0000289601-mRNA-1"/>
    <property type="gene ID" value="TCLT_0000289601"/>
</dbReference>
<dbReference type="InterPro" id="IPR011545">
    <property type="entry name" value="DEAD/DEAH_box_helicase_dom"/>
</dbReference>
<keyword evidence="4" id="KW-0694">RNA-binding</keyword>
<dbReference type="InterPro" id="IPR014001">
    <property type="entry name" value="Helicase_ATP-bd"/>
</dbReference>
<dbReference type="Pfam" id="PF00270">
    <property type="entry name" value="DEAD"/>
    <property type="match status" value="1"/>
</dbReference>
<evidence type="ECO:0000256" key="2">
    <source>
        <dbReference type="ARBA" id="ARBA00022801"/>
    </source>
</evidence>
<dbReference type="Gene3D" id="3.40.50.300">
    <property type="entry name" value="P-loop containing nucleotide triphosphate hydrolases"/>
    <property type="match status" value="1"/>
</dbReference>
<dbReference type="SUPFAM" id="SSF52540">
    <property type="entry name" value="P-loop containing nucleoside triphosphate hydrolases"/>
    <property type="match status" value="1"/>
</dbReference>
<keyword evidence="3 4" id="KW-0067">ATP-binding</keyword>
<dbReference type="SMART" id="SM00487">
    <property type="entry name" value="DEXDc"/>
    <property type="match status" value="1"/>
</dbReference>
<dbReference type="CDD" id="cd17946">
    <property type="entry name" value="DEADc_DDX24"/>
    <property type="match status" value="1"/>
</dbReference>
<dbReference type="PANTHER" id="PTHR24031">
    <property type="entry name" value="RNA HELICASE"/>
    <property type="match status" value="1"/>
</dbReference>